<proteinExistence type="predicted"/>
<accession>A0A224YH51</accession>
<sequence>MDRTVSLTKEKCAYRTVRLSRGGSVVKCGRHVCAVKLSKQGDNARRIPVVLKDEAFQRRTVGQSAFQASYGLSRRSSFSSLRALLSNL</sequence>
<organism evidence="1">
    <name type="scientific">Rhipicephalus zambeziensis</name>
    <dbReference type="NCBI Taxonomy" id="60191"/>
    <lineage>
        <taxon>Eukaryota</taxon>
        <taxon>Metazoa</taxon>
        <taxon>Ecdysozoa</taxon>
        <taxon>Arthropoda</taxon>
        <taxon>Chelicerata</taxon>
        <taxon>Arachnida</taxon>
        <taxon>Acari</taxon>
        <taxon>Parasitiformes</taxon>
        <taxon>Ixodida</taxon>
        <taxon>Ixodoidea</taxon>
        <taxon>Ixodidae</taxon>
        <taxon>Rhipicephalinae</taxon>
        <taxon>Rhipicephalus</taxon>
        <taxon>Rhipicephalus</taxon>
    </lineage>
</organism>
<dbReference type="EMBL" id="GFPF01001954">
    <property type="protein sequence ID" value="MAA13100.1"/>
    <property type="molecule type" value="Transcribed_RNA"/>
</dbReference>
<dbReference type="AlphaFoldDB" id="A0A224YH51"/>
<protein>
    <submittedName>
        <fullName evidence="1">Uncharacterized protein</fullName>
    </submittedName>
</protein>
<evidence type="ECO:0000313" key="1">
    <source>
        <dbReference type="EMBL" id="MAA13100.1"/>
    </source>
</evidence>
<name>A0A224YH51_9ACAR</name>
<reference evidence="1" key="1">
    <citation type="journal article" date="2017" name="Parasit. Vectors">
        <title>Sialotranscriptomics of Rhipicephalus zambeziensis reveals intricate expression profiles of secretory proteins and suggests tight temporal transcriptional regulation during blood-feeding.</title>
        <authorList>
            <person name="de Castro M.H."/>
            <person name="de Klerk D."/>
            <person name="Pienaar R."/>
            <person name="Rees D.J.G."/>
            <person name="Mans B.J."/>
        </authorList>
    </citation>
    <scope>NUCLEOTIDE SEQUENCE</scope>
    <source>
        <tissue evidence="1">Salivary glands</tissue>
    </source>
</reference>